<comment type="subcellular location">
    <subcellularLocation>
        <location evidence="1">Nucleus</location>
    </subcellularLocation>
</comment>
<reference evidence="7 8" key="1">
    <citation type="journal article" date="2015" name="Plant Cell">
        <title>Oil accumulation by the oleaginous diatom Fistulifera solaris as revealed by the genome and transcriptome.</title>
        <authorList>
            <person name="Tanaka T."/>
            <person name="Maeda Y."/>
            <person name="Veluchamy A."/>
            <person name="Tanaka M."/>
            <person name="Abida H."/>
            <person name="Marechal E."/>
            <person name="Bowler C."/>
            <person name="Muto M."/>
            <person name="Sunaga Y."/>
            <person name="Tanaka M."/>
            <person name="Yoshino T."/>
            <person name="Taniguchi T."/>
            <person name="Fukuda Y."/>
            <person name="Nemoto M."/>
            <person name="Matsumoto M."/>
            <person name="Wong P.S."/>
            <person name="Aburatani S."/>
            <person name="Fujibuchi W."/>
        </authorList>
    </citation>
    <scope>NUCLEOTIDE SEQUENCE [LARGE SCALE GENOMIC DNA]</scope>
    <source>
        <strain evidence="7 8">JPCC DA0580</strain>
    </source>
</reference>
<evidence type="ECO:0000256" key="3">
    <source>
        <dbReference type="ARBA" id="ARBA00023242"/>
    </source>
</evidence>
<dbReference type="InParanoid" id="A0A1Z5KFU4"/>
<protein>
    <recommendedName>
        <fullName evidence="6">HSF-type DNA-binding domain-containing protein</fullName>
    </recommendedName>
</protein>
<dbReference type="SUPFAM" id="SSF46785">
    <property type="entry name" value="Winged helix' DNA-binding domain"/>
    <property type="match status" value="1"/>
</dbReference>
<evidence type="ECO:0000313" key="8">
    <source>
        <dbReference type="Proteomes" id="UP000198406"/>
    </source>
</evidence>
<dbReference type="PANTHER" id="PTHR10015:SF206">
    <property type="entry name" value="HSF-TYPE DNA-BINDING DOMAIN-CONTAINING PROTEIN"/>
    <property type="match status" value="1"/>
</dbReference>
<dbReference type="Pfam" id="PF00447">
    <property type="entry name" value="HSF_DNA-bind"/>
    <property type="match status" value="1"/>
</dbReference>
<evidence type="ECO:0000256" key="4">
    <source>
        <dbReference type="RuleBase" id="RU004020"/>
    </source>
</evidence>
<proteinExistence type="inferred from homology"/>
<evidence type="ECO:0000259" key="6">
    <source>
        <dbReference type="SMART" id="SM00415"/>
    </source>
</evidence>
<dbReference type="EMBL" id="BDSP01000222">
    <property type="protein sequence ID" value="GAX25184.1"/>
    <property type="molecule type" value="Genomic_DNA"/>
</dbReference>
<dbReference type="SMART" id="SM00415">
    <property type="entry name" value="HSF"/>
    <property type="match status" value="1"/>
</dbReference>
<dbReference type="InterPro" id="IPR036388">
    <property type="entry name" value="WH-like_DNA-bd_sf"/>
</dbReference>
<evidence type="ECO:0000256" key="5">
    <source>
        <dbReference type="SAM" id="MobiDB-lite"/>
    </source>
</evidence>
<evidence type="ECO:0000256" key="1">
    <source>
        <dbReference type="ARBA" id="ARBA00004123"/>
    </source>
</evidence>
<dbReference type="GO" id="GO:0043565">
    <property type="term" value="F:sequence-specific DNA binding"/>
    <property type="evidence" value="ECO:0007669"/>
    <property type="project" value="InterPro"/>
</dbReference>
<feature type="domain" description="HSF-type DNA-binding" evidence="6">
    <location>
        <begin position="7"/>
        <end position="88"/>
    </location>
</feature>
<dbReference type="GO" id="GO:0003700">
    <property type="term" value="F:DNA-binding transcription factor activity"/>
    <property type="evidence" value="ECO:0007669"/>
    <property type="project" value="InterPro"/>
</dbReference>
<feature type="region of interest" description="Disordered" evidence="5">
    <location>
        <begin position="132"/>
        <end position="200"/>
    </location>
</feature>
<dbReference type="AlphaFoldDB" id="A0A1Z5KFU4"/>
<evidence type="ECO:0000313" key="7">
    <source>
        <dbReference type="EMBL" id="GAX25184.1"/>
    </source>
</evidence>
<keyword evidence="3" id="KW-0539">Nucleus</keyword>
<comment type="caution">
    <text evidence="7">The sequence shown here is derived from an EMBL/GenBank/DDBJ whole genome shotgun (WGS) entry which is preliminary data.</text>
</comment>
<evidence type="ECO:0000256" key="2">
    <source>
        <dbReference type="ARBA" id="ARBA00023125"/>
    </source>
</evidence>
<keyword evidence="2" id="KW-0238">DNA-binding</keyword>
<dbReference type="OrthoDB" id="60033at2759"/>
<comment type="similarity">
    <text evidence="4">Belongs to the HSF family.</text>
</comment>
<organism evidence="7 8">
    <name type="scientific">Fistulifera solaris</name>
    <name type="common">Oleaginous diatom</name>
    <dbReference type="NCBI Taxonomy" id="1519565"/>
    <lineage>
        <taxon>Eukaryota</taxon>
        <taxon>Sar</taxon>
        <taxon>Stramenopiles</taxon>
        <taxon>Ochrophyta</taxon>
        <taxon>Bacillariophyta</taxon>
        <taxon>Bacillariophyceae</taxon>
        <taxon>Bacillariophycidae</taxon>
        <taxon>Naviculales</taxon>
        <taxon>Naviculaceae</taxon>
        <taxon>Fistulifera</taxon>
    </lineage>
</organism>
<dbReference type="Gene3D" id="1.10.10.10">
    <property type="entry name" value="Winged helix-like DNA-binding domain superfamily/Winged helix DNA-binding domain"/>
    <property type="match status" value="1"/>
</dbReference>
<dbReference type="GO" id="GO:0005634">
    <property type="term" value="C:nucleus"/>
    <property type="evidence" value="ECO:0007669"/>
    <property type="project" value="UniProtKB-SubCell"/>
</dbReference>
<dbReference type="FunFam" id="1.10.10.10:FF:000479">
    <property type="entry name" value="Predicted protein"/>
    <property type="match status" value="1"/>
</dbReference>
<dbReference type="InterPro" id="IPR000232">
    <property type="entry name" value="HSF_DNA-bd"/>
</dbReference>
<sequence length="288" mass="33050">MLETTCEEGLEHVVSWQVHGRCFMIHKSDRFVADVLPKFFKQSKLASFQRQLNLWGFQKVVNGPDRGGYYHELFLRGRPDLAPLMLRVKGCAMEGVVVKDSHGTEDPNFYSYPYCETDKVPSLTSSSEMRANLIEPSTPPDSPRSDPVIQSSPPRRRKRQKPTKAMVTPPYKKKEAVGLSDDDQRDMDESSRWGHERRKLDFSPPQNLRELHRTFAKEEEEDEDTSESTDFWNISADELFGGRTFQTVEECNAQALESILSLEEEALYAKSVLSEVKKMKLCLNLCSY</sequence>
<gene>
    <name evidence="7" type="ORF">FisN_16Hh021</name>
</gene>
<feature type="compositionally biased region" description="Basic and acidic residues" evidence="5">
    <location>
        <begin position="187"/>
        <end position="200"/>
    </location>
</feature>
<keyword evidence="8" id="KW-1185">Reference proteome</keyword>
<accession>A0A1Z5KFU4</accession>
<dbReference type="PANTHER" id="PTHR10015">
    <property type="entry name" value="HEAT SHOCK TRANSCRIPTION FACTOR"/>
    <property type="match status" value="1"/>
</dbReference>
<dbReference type="Proteomes" id="UP000198406">
    <property type="component" value="Unassembled WGS sequence"/>
</dbReference>
<dbReference type="InterPro" id="IPR036390">
    <property type="entry name" value="WH_DNA-bd_sf"/>
</dbReference>
<name>A0A1Z5KFU4_FISSO</name>